<dbReference type="Pfam" id="PF02515">
    <property type="entry name" value="CoA_transf_3"/>
    <property type="match status" value="1"/>
</dbReference>
<evidence type="ECO:0000313" key="2">
    <source>
        <dbReference type="Proteomes" id="UP001500466"/>
    </source>
</evidence>
<dbReference type="Gene3D" id="3.30.1540.10">
    <property type="entry name" value="formyl-coa transferase, domain 3"/>
    <property type="match status" value="1"/>
</dbReference>
<dbReference type="Gene3D" id="3.40.50.10540">
    <property type="entry name" value="Crotonobetainyl-coa:carnitine coa-transferase, domain 1"/>
    <property type="match status" value="1"/>
</dbReference>
<dbReference type="InterPro" id="IPR044855">
    <property type="entry name" value="CoA-Trfase_III_dom3_sf"/>
</dbReference>
<dbReference type="SUPFAM" id="SSF89796">
    <property type="entry name" value="CoA-transferase family III (CaiB/BaiF)"/>
    <property type="match status" value="1"/>
</dbReference>
<dbReference type="PANTHER" id="PTHR48228">
    <property type="entry name" value="SUCCINYL-COA--D-CITRAMALATE COA-TRANSFERASE"/>
    <property type="match status" value="1"/>
</dbReference>
<dbReference type="EMBL" id="BAABHS010000022">
    <property type="protein sequence ID" value="GAA4980276.1"/>
    <property type="molecule type" value="Genomic_DNA"/>
</dbReference>
<dbReference type="RefSeq" id="WP_345678536.1">
    <property type="nucleotide sequence ID" value="NZ_BAABHS010000022.1"/>
</dbReference>
<dbReference type="PANTHER" id="PTHR48228:SF5">
    <property type="entry name" value="ALPHA-METHYLACYL-COA RACEMASE"/>
    <property type="match status" value="1"/>
</dbReference>
<sequence>MGSELLEGITVLDLASVGPAARASRWLADYGADVVKVGPVPAKSGVQIAPPFFSYSAHRRMKRVLLDIKAPDGRDAFLALAAKADVVIESFRPGVVDRLGIGYDAVAAANPGIVYCSTSGFGRTGPKSQQAGHDLNYLGTGGFLALTGAGPDGKPPIPGATVADSAGGGMHAVIAILAALLHRQADGRGRHLDVSVADGVLALMALSVDEFLATGTTVETGSNLLLGRYACYDTYQAGDGKWLAVAAIEPRFWANLCTLLGLPQWAEHQNDDAVQDDIRRDMARVFRTRDRDTWVAELAPADTCVSGVLSVGELVDDEQFLARGAFATAKHPAHGTFRQTGAVLAGMVAQEDPYLVRESGVTDTDELLAGAGLDPARITELRESGVVA</sequence>
<protein>
    <submittedName>
        <fullName evidence="1">CaiB/BaiF CoA-transferase family protein</fullName>
    </submittedName>
</protein>
<accession>A0ABP9HWW5</accession>
<dbReference type="InterPro" id="IPR050509">
    <property type="entry name" value="CoA-transferase_III"/>
</dbReference>
<name>A0ABP9HWW5_9ACTN</name>
<gene>
    <name evidence="1" type="ORF">GCM10023205_56610</name>
</gene>
<comment type="caution">
    <text evidence="1">The sequence shown here is derived from an EMBL/GenBank/DDBJ whole genome shotgun (WGS) entry which is preliminary data.</text>
</comment>
<proteinExistence type="predicted"/>
<reference evidence="2" key="1">
    <citation type="journal article" date="2019" name="Int. J. Syst. Evol. Microbiol.">
        <title>The Global Catalogue of Microorganisms (GCM) 10K type strain sequencing project: providing services to taxonomists for standard genome sequencing and annotation.</title>
        <authorList>
            <consortium name="The Broad Institute Genomics Platform"/>
            <consortium name="The Broad Institute Genome Sequencing Center for Infectious Disease"/>
            <person name="Wu L."/>
            <person name="Ma J."/>
        </authorList>
    </citation>
    <scope>NUCLEOTIDE SEQUENCE [LARGE SCALE GENOMIC DNA]</scope>
    <source>
        <strain evidence="2">JCM 17986</strain>
    </source>
</reference>
<keyword evidence="2" id="KW-1185">Reference proteome</keyword>
<organism evidence="1 2">
    <name type="scientific">Yinghuangia aomiensis</name>
    <dbReference type="NCBI Taxonomy" id="676205"/>
    <lineage>
        <taxon>Bacteria</taxon>
        <taxon>Bacillati</taxon>
        <taxon>Actinomycetota</taxon>
        <taxon>Actinomycetes</taxon>
        <taxon>Kitasatosporales</taxon>
        <taxon>Streptomycetaceae</taxon>
        <taxon>Yinghuangia</taxon>
    </lineage>
</organism>
<dbReference type="InterPro" id="IPR023606">
    <property type="entry name" value="CoA-Trfase_III_dom_1_sf"/>
</dbReference>
<evidence type="ECO:0000313" key="1">
    <source>
        <dbReference type="EMBL" id="GAA4980276.1"/>
    </source>
</evidence>
<dbReference type="Proteomes" id="UP001500466">
    <property type="component" value="Unassembled WGS sequence"/>
</dbReference>
<dbReference type="InterPro" id="IPR003673">
    <property type="entry name" value="CoA-Trfase_fam_III"/>
</dbReference>